<dbReference type="SUPFAM" id="SSF53474">
    <property type="entry name" value="alpha/beta-Hydrolases"/>
    <property type="match status" value="1"/>
</dbReference>
<dbReference type="EC" id="3.1.1.-" evidence="3"/>
<evidence type="ECO:0000256" key="1">
    <source>
        <dbReference type="ARBA" id="ARBA00005964"/>
    </source>
</evidence>
<dbReference type="Gene3D" id="3.40.50.1820">
    <property type="entry name" value="alpha/beta hydrolase"/>
    <property type="match status" value="1"/>
</dbReference>
<proteinExistence type="inferred from homology"/>
<dbReference type="PANTHER" id="PTHR11559">
    <property type="entry name" value="CARBOXYLESTERASE"/>
    <property type="match status" value="1"/>
</dbReference>
<comment type="similarity">
    <text evidence="1 3">Belongs to the type-B carboxylesterase/lipase family.</text>
</comment>
<keyword evidence="8" id="KW-1185">Reference proteome</keyword>
<dbReference type="PROSITE" id="PS00941">
    <property type="entry name" value="CARBOXYLESTERASE_B_2"/>
    <property type="match status" value="1"/>
</dbReference>
<evidence type="ECO:0000313" key="7">
    <source>
        <dbReference type="EMBL" id="KAK7113153.1"/>
    </source>
</evidence>
<evidence type="ECO:0000256" key="5">
    <source>
        <dbReference type="SAM" id="Phobius"/>
    </source>
</evidence>
<dbReference type="InterPro" id="IPR019826">
    <property type="entry name" value="Carboxylesterase_B_AS"/>
</dbReference>
<organism evidence="7 8">
    <name type="scientific">Littorina saxatilis</name>
    <dbReference type="NCBI Taxonomy" id="31220"/>
    <lineage>
        <taxon>Eukaryota</taxon>
        <taxon>Metazoa</taxon>
        <taxon>Spiralia</taxon>
        <taxon>Lophotrochozoa</taxon>
        <taxon>Mollusca</taxon>
        <taxon>Gastropoda</taxon>
        <taxon>Caenogastropoda</taxon>
        <taxon>Littorinimorpha</taxon>
        <taxon>Littorinoidea</taxon>
        <taxon>Littorinidae</taxon>
        <taxon>Littorina</taxon>
    </lineage>
</organism>
<feature type="region of interest" description="Disordered" evidence="4">
    <location>
        <begin position="451"/>
        <end position="473"/>
    </location>
</feature>
<dbReference type="InterPro" id="IPR002018">
    <property type="entry name" value="CarbesteraseB"/>
</dbReference>
<feature type="domain" description="Carboxylesterase type B" evidence="6">
    <location>
        <begin position="84"/>
        <end position="583"/>
    </location>
</feature>
<evidence type="ECO:0000256" key="4">
    <source>
        <dbReference type="SAM" id="MobiDB-lite"/>
    </source>
</evidence>
<dbReference type="PROSITE" id="PS00122">
    <property type="entry name" value="CARBOXYLESTERASE_B_1"/>
    <property type="match status" value="1"/>
</dbReference>
<dbReference type="Proteomes" id="UP001374579">
    <property type="component" value="Unassembled WGS sequence"/>
</dbReference>
<evidence type="ECO:0000259" key="6">
    <source>
        <dbReference type="Pfam" id="PF00135"/>
    </source>
</evidence>
<dbReference type="InterPro" id="IPR019819">
    <property type="entry name" value="Carboxylesterase_B_CS"/>
</dbReference>
<keyword evidence="2 3" id="KW-0378">Hydrolase</keyword>
<dbReference type="EMBL" id="JBAMIC010000002">
    <property type="protein sequence ID" value="KAK7113153.1"/>
    <property type="molecule type" value="Genomic_DNA"/>
</dbReference>
<dbReference type="GO" id="GO:0016787">
    <property type="term" value="F:hydrolase activity"/>
    <property type="evidence" value="ECO:0007669"/>
    <property type="project" value="UniProtKB-KW"/>
</dbReference>
<dbReference type="InterPro" id="IPR029058">
    <property type="entry name" value="AB_hydrolase_fold"/>
</dbReference>
<accession>A0AAN9BWK4</accession>
<feature type="transmembrane region" description="Helical" evidence="5">
    <location>
        <begin position="34"/>
        <end position="60"/>
    </location>
</feature>
<sequence>MTSDVEYLLLRDKGPYHEVCVRSRLNLNPGLCKFYTAVSVIITLALLVLLACLVYVFVLVPSWQGRVLTWDGRTIHEAKIHVLANTHCGPVEGLAEGGVHVFRGIPYAVPPTGRRRWRKPEGLSREAGTCWRGTKRTQTFGEACVQPRDMHNLTAWTGSEDCLFLNVWTPSLHPPAPRPVMVWLHDGDMVYGSGNTAPFCPTPDVTEATGAVYVSVNYRLGPFGFLALDMRSHQHPSATIPGNFGLMDVILALNWIKVNIHSFGGDMDKVTVFGQSSGGTAILALLASPLASGLFHRAWLASPSAPFNASLAQTARDNHVTLNATGCRDLDCLRGLSTGHVMASTPWTVFHFWDGQSLFTMPTPGSFVWALPVVDDHVVKEDAIQAWLSGKGNDVPTMFTTTAQEVDLLPFDPNISSWSWRHYTATVKQQLSPFSPRIAQRALRLYPAAPAFTRSHPSGRPGQGERRNTGSKVTPEYQYTSLVSDVRVTCPVNVLANVTSAKFRSPVYRGVVTSCPSRPVMLPDGSTARYAFHGWDLFVFFGNFAAWGFHPTQADLQFQKMLRQQMVAFARDGRPEAPVWETARTCTALLSDHVFPVERYNKIKCDFWLGHGFLSHA</sequence>
<reference evidence="7 8" key="1">
    <citation type="submission" date="2024-02" db="EMBL/GenBank/DDBJ databases">
        <title>Chromosome-scale genome assembly of the rough periwinkle Littorina saxatilis.</title>
        <authorList>
            <person name="De Jode A."/>
            <person name="Faria R."/>
            <person name="Formenti G."/>
            <person name="Sims Y."/>
            <person name="Smith T.P."/>
            <person name="Tracey A."/>
            <person name="Wood J.M.D."/>
            <person name="Zagrodzka Z.B."/>
            <person name="Johannesson K."/>
            <person name="Butlin R.K."/>
            <person name="Leder E.H."/>
        </authorList>
    </citation>
    <scope>NUCLEOTIDE SEQUENCE [LARGE SCALE GENOMIC DNA]</scope>
    <source>
        <strain evidence="7">Snail1</strain>
        <tissue evidence="7">Muscle</tissue>
    </source>
</reference>
<gene>
    <name evidence="7" type="ORF">V1264_012497</name>
</gene>
<protein>
    <recommendedName>
        <fullName evidence="3">Carboxylic ester hydrolase</fullName>
        <ecNumber evidence="3">3.1.1.-</ecNumber>
    </recommendedName>
</protein>
<dbReference type="InterPro" id="IPR050309">
    <property type="entry name" value="Type-B_Carboxylest/Lipase"/>
</dbReference>
<keyword evidence="5" id="KW-0472">Membrane</keyword>
<dbReference type="Pfam" id="PF00135">
    <property type="entry name" value="COesterase"/>
    <property type="match status" value="1"/>
</dbReference>
<dbReference type="AlphaFoldDB" id="A0AAN9BWK4"/>
<comment type="caution">
    <text evidence="7">The sequence shown here is derived from an EMBL/GenBank/DDBJ whole genome shotgun (WGS) entry which is preliminary data.</text>
</comment>
<evidence type="ECO:0000256" key="3">
    <source>
        <dbReference type="RuleBase" id="RU361235"/>
    </source>
</evidence>
<keyword evidence="5" id="KW-1133">Transmembrane helix</keyword>
<evidence type="ECO:0000313" key="8">
    <source>
        <dbReference type="Proteomes" id="UP001374579"/>
    </source>
</evidence>
<evidence type="ECO:0000256" key="2">
    <source>
        <dbReference type="ARBA" id="ARBA00022801"/>
    </source>
</evidence>
<name>A0AAN9BWK4_9CAEN</name>
<keyword evidence="5" id="KW-0812">Transmembrane</keyword>